<evidence type="ECO:0000313" key="2">
    <source>
        <dbReference type="EMBL" id="CAF4848228.1"/>
    </source>
</evidence>
<dbReference type="AlphaFoldDB" id="A0A821RWI1"/>
<accession>A0A821RWI1</accession>
<dbReference type="EMBL" id="CAJOBZ010000008">
    <property type="protein sequence ID" value="CAF4819352.1"/>
    <property type="molecule type" value="Genomic_DNA"/>
</dbReference>
<sequence>MMEVFETLEDEFDEYFDRITTPRRNPVFQNRTNYMETLDETDFRTRFRLTKEAVMFVYSMIEETISAPTERSAISNFESATFSNGLFIFGVAENRLIG</sequence>
<evidence type="ECO:0000313" key="3">
    <source>
        <dbReference type="Proteomes" id="UP000663880"/>
    </source>
</evidence>
<organism evidence="2 3">
    <name type="scientific">Pieris macdunnoughi</name>
    <dbReference type="NCBI Taxonomy" id="345717"/>
    <lineage>
        <taxon>Eukaryota</taxon>
        <taxon>Metazoa</taxon>
        <taxon>Ecdysozoa</taxon>
        <taxon>Arthropoda</taxon>
        <taxon>Hexapoda</taxon>
        <taxon>Insecta</taxon>
        <taxon>Pterygota</taxon>
        <taxon>Neoptera</taxon>
        <taxon>Endopterygota</taxon>
        <taxon>Lepidoptera</taxon>
        <taxon>Glossata</taxon>
        <taxon>Ditrysia</taxon>
        <taxon>Papilionoidea</taxon>
        <taxon>Pieridae</taxon>
        <taxon>Pierinae</taxon>
        <taxon>Pieris</taxon>
    </lineage>
</organism>
<proteinExistence type="predicted"/>
<dbReference type="EMBL" id="CAJOBZ010000015">
    <property type="protein sequence ID" value="CAF4848228.1"/>
    <property type="molecule type" value="Genomic_DNA"/>
</dbReference>
<comment type="caution">
    <text evidence="2">The sequence shown here is derived from an EMBL/GenBank/DDBJ whole genome shotgun (WGS) entry which is preliminary data.</text>
</comment>
<name>A0A821RWI1_9NEOP</name>
<dbReference type="Proteomes" id="UP000663880">
    <property type="component" value="Unassembled WGS sequence"/>
</dbReference>
<evidence type="ECO:0000313" key="1">
    <source>
        <dbReference type="EMBL" id="CAF4819352.1"/>
    </source>
</evidence>
<keyword evidence="3" id="KW-1185">Reference proteome</keyword>
<protein>
    <submittedName>
        <fullName evidence="2">Uncharacterized protein</fullName>
    </submittedName>
</protein>
<dbReference type="OrthoDB" id="2430314at2759"/>
<reference evidence="2" key="1">
    <citation type="submission" date="2021-02" db="EMBL/GenBank/DDBJ databases">
        <authorList>
            <person name="Steward A R."/>
        </authorList>
    </citation>
    <scope>NUCLEOTIDE SEQUENCE</scope>
</reference>
<gene>
    <name evidence="1" type="ORF">PMACD_LOCUS4501</name>
    <name evidence="2" type="ORF">PMACD_LOCUS6823</name>
</gene>